<keyword evidence="2" id="KW-1185">Reference proteome</keyword>
<evidence type="ECO:0000313" key="1">
    <source>
        <dbReference type="EMBL" id="GFS36886.1"/>
    </source>
</evidence>
<sequence>MYNLSSPAATTVSLALLSSGSKSEAGTSSRALLTGPVSVADVYRMIQKFEIGILTSLPRAFPEEPKRIVNFDLKHK</sequence>
<protein>
    <submittedName>
        <fullName evidence="1">Uncharacterized protein</fullName>
    </submittedName>
</protein>
<gene>
    <name evidence="1" type="ORF">Acr_00g0048520</name>
</gene>
<comment type="caution">
    <text evidence="1">The sequence shown here is derived from an EMBL/GenBank/DDBJ whole genome shotgun (WGS) entry which is preliminary data.</text>
</comment>
<proteinExistence type="predicted"/>
<accession>A0A7J0DLL9</accession>
<evidence type="ECO:0000313" key="2">
    <source>
        <dbReference type="Proteomes" id="UP000585474"/>
    </source>
</evidence>
<dbReference type="AlphaFoldDB" id="A0A7J0DLL9"/>
<dbReference type="Proteomes" id="UP000585474">
    <property type="component" value="Unassembled WGS sequence"/>
</dbReference>
<name>A0A7J0DLL9_9ERIC</name>
<reference evidence="2" key="1">
    <citation type="submission" date="2019-07" db="EMBL/GenBank/DDBJ databases">
        <title>De Novo Assembly of kiwifruit Actinidia rufa.</title>
        <authorList>
            <person name="Sugita-Konishi S."/>
            <person name="Sato K."/>
            <person name="Mori E."/>
            <person name="Abe Y."/>
            <person name="Kisaki G."/>
            <person name="Hamano K."/>
            <person name="Suezawa K."/>
            <person name="Otani M."/>
            <person name="Fukuda T."/>
            <person name="Manabe T."/>
            <person name="Gomi K."/>
            <person name="Tabuchi M."/>
            <person name="Akimitsu K."/>
            <person name="Kataoka I."/>
        </authorList>
    </citation>
    <scope>NUCLEOTIDE SEQUENCE [LARGE SCALE GENOMIC DNA]</scope>
    <source>
        <strain evidence="2">cv. Fuchu</strain>
    </source>
</reference>
<dbReference type="EMBL" id="BJWL01000267">
    <property type="protein sequence ID" value="GFS36886.1"/>
    <property type="molecule type" value="Genomic_DNA"/>
</dbReference>
<organism evidence="1 2">
    <name type="scientific">Actinidia rufa</name>
    <dbReference type="NCBI Taxonomy" id="165716"/>
    <lineage>
        <taxon>Eukaryota</taxon>
        <taxon>Viridiplantae</taxon>
        <taxon>Streptophyta</taxon>
        <taxon>Embryophyta</taxon>
        <taxon>Tracheophyta</taxon>
        <taxon>Spermatophyta</taxon>
        <taxon>Magnoliopsida</taxon>
        <taxon>eudicotyledons</taxon>
        <taxon>Gunneridae</taxon>
        <taxon>Pentapetalae</taxon>
        <taxon>asterids</taxon>
        <taxon>Ericales</taxon>
        <taxon>Actinidiaceae</taxon>
        <taxon>Actinidia</taxon>
    </lineage>
</organism>